<feature type="domain" description="PAC" evidence="3">
    <location>
        <begin position="450"/>
        <end position="501"/>
    </location>
</feature>
<proteinExistence type="predicted"/>
<feature type="coiled-coil region" evidence="1">
    <location>
        <begin position="361"/>
        <end position="388"/>
    </location>
</feature>
<dbReference type="Gene3D" id="3.20.20.450">
    <property type="entry name" value="EAL domain"/>
    <property type="match status" value="1"/>
</dbReference>
<gene>
    <name evidence="6" type="ORF">C7459_1214</name>
</gene>
<dbReference type="CDD" id="cd00130">
    <property type="entry name" value="PAS"/>
    <property type="match status" value="4"/>
</dbReference>
<reference evidence="6 7" key="1">
    <citation type="submission" date="2018-05" db="EMBL/GenBank/DDBJ databases">
        <title>Genomic Encyclopedia of Type Strains, Phase IV (KMG-IV): sequencing the most valuable type-strain genomes for metagenomic binning, comparative biology and taxonomic classification.</title>
        <authorList>
            <person name="Goeker M."/>
        </authorList>
    </citation>
    <scope>NUCLEOTIDE SEQUENCE [LARGE SCALE GENOMIC DNA]</scope>
    <source>
        <strain evidence="6 7">DSM 18773</strain>
    </source>
</reference>
<feature type="domain" description="GGDEF" evidence="5">
    <location>
        <begin position="532"/>
        <end position="665"/>
    </location>
</feature>
<dbReference type="Pfam" id="PF00990">
    <property type="entry name" value="GGDEF"/>
    <property type="match status" value="1"/>
</dbReference>
<dbReference type="SMART" id="SM00091">
    <property type="entry name" value="PAS"/>
    <property type="match status" value="4"/>
</dbReference>
<dbReference type="SUPFAM" id="SSF141868">
    <property type="entry name" value="EAL domain-like"/>
    <property type="match status" value="1"/>
</dbReference>
<evidence type="ECO:0000313" key="7">
    <source>
        <dbReference type="Proteomes" id="UP000245634"/>
    </source>
</evidence>
<dbReference type="PROSITE" id="PS50887">
    <property type="entry name" value="GGDEF"/>
    <property type="match status" value="1"/>
</dbReference>
<evidence type="ECO:0000259" key="5">
    <source>
        <dbReference type="PROSITE" id="PS50887"/>
    </source>
</evidence>
<dbReference type="SUPFAM" id="SSF55785">
    <property type="entry name" value="PYP-like sensor domain (PAS domain)"/>
    <property type="match status" value="4"/>
</dbReference>
<dbReference type="PANTHER" id="PTHR44757:SF2">
    <property type="entry name" value="BIOFILM ARCHITECTURE MAINTENANCE PROTEIN MBAA"/>
    <property type="match status" value="1"/>
</dbReference>
<dbReference type="RefSeq" id="WP_109690934.1">
    <property type="nucleotide sequence ID" value="NZ_QGGL01000021.1"/>
</dbReference>
<keyword evidence="1" id="KW-0175">Coiled coil</keyword>
<dbReference type="SMART" id="SM00086">
    <property type="entry name" value="PAC"/>
    <property type="match status" value="4"/>
</dbReference>
<name>A0A316DQM7_9BACL</name>
<feature type="domain" description="PAS" evidence="2">
    <location>
        <begin position="252"/>
        <end position="322"/>
    </location>
</feature>
<dbReference type="PANTHER" id="PTHR44757">
    <property type="entry name" value="DIGUANYLATE CYCLASE DGCP"/>
    <property type="match status" value="1"/>
</dbReference>
<dbReference type="InterPro" id="IPR035965">
    <property type="entry name" value="PAS-like_dom_sf"/>
</dbReference>
<feature type="domain" description="EAL" evidence="4">
    <location>
        <begin position="674"/>
        <end position="928"/>
    </location>
</feature>
<dbReference type="Proteomes" id="UP000245634">
    <property type="component" value="Unassembled WGS sequence"/>
</dbReference>
<dbReference type="InterPro" id="IPR029787">
    <property type="entry name" value="Nucleotide_cyclase"/>
</dbReference>
<feature type="domain" description="PAC" evidence="3">
    <location>
        <begin position="325"/>
        <end position="377"/>
    </location>
</feature>
<dbReference type="NCBIfam" id="TIGR00229">
    <property type="entry name" value="sensory_box"/>
    <property type="match status" value="4"/>
</dbReference>
<dbReference type="Gene3D" id="3.30.70.270">
    <property type="match status" value="1"/>
</dbReference>
<dbReference type="InterPro" id="IPR000014">
    <property type="entry name" value="PAS"/>
</dbReference>
<evidence type="ECO:0000259" key="4">
    <source>
        <dbReference type="PROSITE" id="PS50883"/>
    </source>
</evidence>
<sequence length="929" mass="105346">MESERRLRTLIDAMPDFVCFLDIDGRWLEINRYGRELLNLQEAEIRGKTQAELAELSPLFATFVNFVEQDCEPDGPPVVTEQHVEQADGNLAVYEMKRVPVYREDGTCEGMLVLGRDTTEKQAAIQDLQEKQGLYSSIMEGSAIAIFLHQGKQVVIANEAGYKMVGADEPTDLIGRSILEFMHPDFIKSMQANAGLQGRRTYEEEWIYRSDGSMLPVTVTVSPITYQSQPAMHIFVQSRTEIKQVEDKLSESEAKYQMIAENTSDWISLLDAQGTVQYASPSHEALLGYSVDKLVGKSSMDIVLPADQEQARAAFQECVATKRTSVMEFRSLTKNGDILTFEAKCSPIFDETGTVNRIMVVSRDITERKRAELELEENEQRYKSLFEYNLNAVISMDLEGHIKSMNRAAEALSGYGTDEVIGQSILKFIPRSNYKFGRMSIEKVKGGEPHYGEILLVNKRGEQLNVEVALMPIHVNGEMIGVYGMMKNVTEQKRAEALVSHMAYYDSLTDLPNRTLFRDHISRALERRKPDEMVAILFADLDHFKHVNDTMGHSVGDQLLKMVAERMRECLPEAASLSRNSGDEFVILLTGLTDRTVVEDASRRLLDAIHAPFTLHGQLTYLTGSIGIVLAPEHGMDPETLLQHADIAMYDAKDKGKNHYRIFDYILTERMAKRVELERSMRTALERDEFALYFQPLICAKTGKVVGAEALIRWFRPGHGMVSPGEFIPIAEETGLIVDIDHWVLRTACKHQKQWQAQGFEPIQISVNLSTRQFQEPNFLERVRHVVEDTGVDLSWIGFEITESLIMQNVDYAIKVLNELRDMGSIISIDDFGTGYSSLAYLKKFPIDKLKIDRTFVRDITTHAEDEAITKTIITLAKSLLLKVVAEGVETIDQIEKLRHLECDEFQGFYFSRPVPVEEFTHMLSPRVR</sequence>
<dbReference type="NCBIfam" id="TIGR00254">
    <property type="entry name" value="GGDEF"/>
    <property type="match status" value="1"/>
</dbReference>
<feature type="domain" description="PAS" evidence="2">
    <location>
        <begin position="3"/>
        <end position="56"/>
    </location>
</feature>
<accession>A0A316DQM7</accession>
<dbReference type="EMBL" id="QGGL01000021">
    <property type="protein sequence ID" value="PWK05942.1"/>
    <property type="molecule type" value="Genomic_DNA"/>
</dbReference>
<feature type="domain" description="PAS" evidence="2">
    <location>
        <begin position="378"/>
        <end position="426"/>
    </location>
</feature>
<dbReference type="AlphaFoldDB" id="A0A316DQM7"/>
<dbReference type="PROSITE" id="PS50883">
    <property type="entry name" value="EAL"/>
    <property type="match status" value="1"/>
</dbReference>
<dbReference type="CDD" id="cd01949">
    <property type="entry name" value="GGDEF"/>
    <property type="match status" value="1"/>
</dbReference>
<dbReference type="InterPro" id="IPR001610">
    <property type="entry name" value="PAC"/>
</dbReference>
<dbReference type="InterPro" id="IPR000700">
    <property type="entry name" value="PAS-assoc_C"/>
</dbReference>
<dbReference type="Pfam" id="PF13426">
    <property type="entry name" value="PAS_9"/>
    <property type="match status" value="2"/>
</dbReference>
<dbReference type="Pfam" id="PF08448">
    <property type="entry name" value="PAS_4"/>
    <property type="match status" value="2"/>
</dbReference>
<dbReference type="PROSITE" id="PS50113">
    <property type="entry name" value="PAC"/>
    <property type="match status" value="3"/>
</dbReference>
<dbReference type="InterPro" id="IPR013656">
    <property type="entry name" value="PAS_4"/>
</dbReference>
<dbReference type="Pfam" id="PF00563">
    <property type="entry name" value="EAL"/>
    <property type="match status" value="1"/>
</dbReference>
<dbReference type="SUPFAM" id="SSF55073">
    <property type="entry name" value="Nucleotide cyclase"/>
    <property type="match status" value="1"/>
</dbReference>
<dbReference type="SMART" id="SM00052">
    <property type="entry name" value="EAL"/>
    <property type="match status" value="1"/>
</dbReference>
<dbReference type="FunFam" id="3.20.20.450:FF:000001">
    <property type="entry name" value="Cyclic di-GMP phosphodiesterase yahA"/>
    <property type="match status" value="1"/>
</dbReference>
<dbReference type="Gene3D" id="3.30.450.20">
    <property type="entry name" value="PAS domain"/>
    <property type="match status" value="4"/>
</dbReference>
<organism evidence="6 7">
    <name type="scientific">Tumebacillus permanentifrigoris</name>
    <dbReference type="NCBI Taxonomy" id="378543"/>
    <lineage>
        <taxon>Bacteria</taxon>
        <taxon>Bacillati</taxon>
        <taxon>Bacillota</taxon>
        <taxon>Bacilli</taxon>
        <taxon>Bacillales</taxon>
        <taxon>Alicyclobacillaceae</taxon>
        <taxon>Tumebacillus</taxon>
    </lineage>
</organism>
<evidence type="ECO:0000313" key="6">
    <source>
        <dbReference type="EMBL" id="PWK05942.1"/>
    </source>
</evidence>
<comment type="caution">
    <text evidence="6">The sequence shown here is derived from an EMBL/GenBank/DDBJ whole genome shotgun (WGS) entry which is preliminary data.</text>
</comment>
<keyword evidence="7" id="KW-1185">Reference proteome</keyword>
<evidence type="ECO:0000259" key="2">
    <source>
        <dbReference type="PROSITE" id="PS50112"/>
    </source>
</evidence>
<dbReference type="InterPro" id="IPR000160">
    <property type="entry name" value="GGDEF_dom"/>
</dbReference>
<protein>
    <submittedName>
        <fullName evidence="6">Diguanylate cyclase/phosphodiesterase with PAS/PAC sensor(S)</fullName>
    </submittedName>
</protein>
<dbReference type="InterPro" id="IPR052155">
    <property type="entry name" value="Biofilm_reg_signaling"/>
</dbReference>
<dbReference type="OrthoDB" id="9762141at2"/>
<dbReference type="InterPro" id="IPR043128">
    <property type="entry name" value="Rev_trsase/Diguanyl_cyclase"/>
</dbReference>
<evidence type="ECO:0000256" key="1">
    <source>
        <dbReference type="SAM" id="Coils"/>
    </source>
</evidence>
<feature type="domain" description="PAC" evidence="3">
    <location>
        <begin position="78"/>
        <end position="130"/>
    </location>
</feature>
<evidence type="ECO:0000259" key="3">
    <source>
        <dbReference type="PROSITE" id="PS50113"/>
    </source>
</evidence>
<dbReference type="CDD" id="cd01948">
    <property type="entry name" value="EAL"/>
    <property type="match status" value="1"/>
</dbReference>
<dbReference type="SMART" id="SM00267">
    <property type="entry name" value="GGDEF"/>
    <property type="match status" value="1"/>
</dbReference>
<dbReference type="PROSITE" id="PS50112">
    <property type="entry name" value="PAS"/>
    <property type="match status" value="3"/>
</dbReference>
<dbReference type="InterPro" id="IPR001633">
    <property type="entry name" value="EAL_dom"/>
</dbReference>
<dbReference type="InterPro" id="IPR035919">
    <property type="entry name" value="EAL_sf"/>
</dbReference>
<feature type="coiled-coil region" evidence="1">
    <location>
        <begin position="235"/>
        <end position="262"/>
    </location>
</feature>